<evidence type="ECO:0000313" key="10">
    <source>
        <dbReference type="EMBL" id="AIK95595.1"/>
    </source>
</evidence>
<feature type="region of interest" description="Disordered" evidence="9">
    <location>
        <begin position="1"/>
        <end position="34"/>
    </location>
</feature>
<keyword evidence="11" id="KW-1185">Reference proteome</keyword>
<dbReference type="PANTHER" id="PTHR30026:SF22">
    <property type="entry name" value="OUTER MEMBRANE EFFLUX PROTEIN"/>
    <property type="match status" value="1"/>
</dbReference>
<protein>
    <recommendedName>
        <fullName evidence="12">Type I secretion protein TolC</fullName>
    </recommendedName>
</protein>
<dbReference type="InterPro" id="IPR010130">
    <property type="entry name" value="T1SS_OMP_TolC"/>
</dbReference>
<dbReference type="EMBL" id="CP008941">
    <property type="protein sequence ID" value="AIK95595.1"/>
    <property type="molecule type" value="Genomic_DNA"/>
</dbReference>
<evidence type="ECO:0000256" key="7">
    <source>
        <dbReference type="ARBA" id="ARBA00023237"/>
    </source>
</evidence>
<comment type="similarity">
    <text evidence="2">Belongs to the outer membrane factor (OMF) (TC 1.B.17) family.</text>
</comment>
<dbReference type="InterPro" id="IPR051906">
    <property type="entry name" value="TolC-like"/>
</dbReference>
<evidence type="ECO:0000256" key="5">
    <source>
        <dbReference type="ARBA" id="ARBA00022692"/>
    </source>
</evidence>
<dbReference type="Pfam" id="PF02321">
    <property type="entry name" value="OEP"/>
    <property type="match status" value="2"/>
</dbReference>
<evidence type="ECO:0008006" key="12">
    <source>
        <dbReference type="Google" id="ProtNLM"/>
    </source>
</evidence>
<dbReference type="NCBIfam" id="TIGR01844">
    <property type="entry name" value="type_I_sec_TolC"/>
    <property type="match status" value="1"/>
</dbReference>
<dbReference type="HOGENOM" id="CLU_012817_0_2_5"/>
<accession>A0A077AXX8</accession>
<dbReference type="KEGG" id="paca:ID47_00705"/>
<evidence type="ECO:0000256" key="1">
    <source>
        <dbReference type="ARBA" id="ARBA00004442"/>
    </source>
</evidence>
<evidence type="ECO:0000256" key="8">
    <source>
        <dbReference type="SAM" id="Coils"/>
    </source>
</evidence>
<dbReference type="GO" id="GO:0015562">
    <property type="term" value="F:efflux transmembrane transporter activity"/>
    <property type="evidence" value="ECO:0007669"/>
    <property type="project" value="InterPro"/>
</dbReference>
<dbReference type="eggNOG" id="COG1538">
    <property type="taxonomic scope" value="Bacteria"/>
</dbReference>
<keyword evidence="5" id="KW-0812">Transmembrane</keyword>
<dbReference type="OrthoDB" id="9789368at2"/>
<dbReference type="PANTHER" id="PTHR30026">
    <property type="entry name" value="OUTER MEMBRANE PROTEIN TOLC"/>
    <property type="match status" value="1"/>
</dbReference>
<evidence type="ECO:0000256" key="6">
    <source>
        <dbReference type="ARBA" id="ARBA00023136"/>
    </source>
</evidence>
<organism evidence="10 11">
    <name type="scientific">Candidatus Odyssella acanthamoebae</name>
    <dbReference type="NCBI Taxonomy" id="91604"/>
    <lineage>
        <taxon>Bacteria</taxon>
        <taxon>Pseudomonadati</taxon>
        <taxon>Pseudomonadota</taxon>
        <taxon>Alphaproteobacteria</taxon>
        <taxon>Holosporales</taxon>
        <taxon>Candidatus Paracaedibacteraceae</taxon>
        <taxon>Candidatus Odyssella</taxon>
    </lineage>
</organism>
<dbReference type="GO" id="GO:0015288">
    <property type="term" value="F:porin activity"/>
    <property type="evidence" value="ECO:0007669"/>
    <property type="project" value="TreeGrafter"/>
</dbReference>
<feature type="coiled-coil region" evidence="8">
    <location>
        <begin position="158"/>
        <end position="217"/>
    </location>
</feature>
<keyword evidence="3" id="KW-0813">Transport</keyword>
<keyword evidence="8" id="KW-0175">Coiled coil</keyword>
<name>A0A077AXX8_9PROT</name>
<keyword evidence="6" id="KW-0472">Membrane</keyword>
<dbReference type="AlphaFoldDB" id="A0A077AXX8"/>
<evidence type="ECO:0000256" key="9">
    <source>
        <dbReference type="SAM" id="MobiDB-lite"/>
    </source>
</evidence>
<sequence length="505" mass="55369">MPPLPEGDSSTVKSQAAAAKKLESGPILNHTGAEGFLTQKPDNIETLTRKIFEAIPGLQEDSLAKSMADAYQTNPQIKQQISAIRATVEKTVQAKSGWRPTVNGTLSSGLSQTNMMGDSVKQQANTPGTTKSQKDGSLSAKVELRQNLFAGGQTLNQMKETESAYKAAKAALTDAEQNVLLSVSATYMSLMSKYAEVELLKRNEANLRETLKATQDKYEVGEETRTSVAQADAQLAAGIAQRITAEGELEQLKGTFERATFRKPGKLARPPIPKNLPKTLEETIERARLNAPTLLKAMQDEKTARYAVDRATGALLPSIDLVGSSAASNDHLKSKYTQSNNRGFINPQNNRRVDHSVQLQMTIPLYEGGNKRSQRREASEGAEQARIAIEQARRTIVEQAVTAWNKFKAAEAKIIEFKKQVQANLISLDGTQQELLVGSKILLDVLNAINRLVESQVNLVRAEQDHLAAAYEVMFVMGELTAKSLGLKVDLYEPDIHYRETTNSF</sequence>
<keyword evidence="4" id="KW-1134">Transmembrane beta strand</keyword>
<dbReference type="Proteomes" id="UP000028926">
    <property type="component" value="Chromosome"/>
</dbReference>
<dbReference type="InterPro" id="IPR003423">
    <property type="entry name" value="OMP_efflux"/>
</dbReference>
<evidence type="ECO:0000256" key="2">
    <source>
        <dbReference type="ARBA" id="ARBA00007613"/>
    </source>
</evidence>
<dbReference type="Gene3D" id="1.20.1600.10">
    <property type="entry name" value="Outer membrane efflux proteins (OEP)"/>
    <property type="match status" value="1"/>
</dbReference>
<proteinExistence type="inferred from homology"/>
<gene>
    <name evidence="10" type="ORF">ID47_00705</name>
</gene>
<dbReference type="GO" id="GO:0009279">
    <property type="term" value="C:cell outer membrane"/>
    <property type="evidence" value="ECO:0007669"/>
    <property type="project" value="UniProtKB-SubCell"/>
</dbReference>
<evidence type="ECO:0000256" key="3">
    <source>
        <dbReference type="ARBA" id="ARBA00022448"/>
    </source>
</evidence>
<keyword evidence="7" id="KW-0998">Cell outer membrane</keyword>
<dbReference type="GO" id="GO:1990281">
    <property type="term" value="C:efflux pump complex"/>
    <property type="evidence" value="ECO:0007669"/>
    <property type="project" value="TreeGrafter"/>
</dbReference>
<evidence type="ECO:0000256" key="4">
    <source>
        <dbReference type="ARBA" id="ARBA00022452"/>
    </source>
</evidence>
<dbReference type="RefSeq" id="WP_038462812.1">
    <property type="nucleotide sequence ID" value="NZ_CP008941.1"/>
</dbReference>
<evidence type="ECO:0000313" key="11">
    <source>
        <dbReference type="Proteomes" id="UP000028926"/>
    </source>
</evidence>
<dbReference type="STRING" id="91604.ID47_00705"/>
<dbReference type="SUPFAM" id="SSF56954">
    <property type="entry name" value="Outer membrane efflux proteins (OEP)"/>
    <property type="match status" value="1"/>
</dbReference>
<comment type="subcellular location">
    <subcellularLocation>
        <location evidence="1">Cell outer membrane</location>
    </subcellularLocation>
</comment>
<reference evidence="10 11" key="1">
    <citation type="submission" date="2014-07" db="EMBL/GenBank/DDBJ databases">
        <title>Comparative genomic insights into amoeba endosymbionts belonging to the families of Holosporaceae and Candidatus Midichloriaceae within Rickettsiales.</title>
        <authorList>
            <person name="Wang Z."/>
            <person name="Wu M."/>
        </authorList>
    </citation>
    <scope>NUCLEOTIDE SEQUENCE [LARGE SCALE GENOMIC DNA]</scope>
    <source>
        <strain evidence="10">PRA3</strain>
    </source>
</reference>